<dbReference type="Proteomes" id="UP001156682">
    <property type="component" value="Unassembled WGS sequence"/>
</dbReference>
<feature type="domain" description="PAS" evidence="1">
    <location>
        <begin position="3"/>
        <end position="73"/>
    </location>
</feature>
<proteinExistence type="predicted"/>
<protein>
    <recommendedName>
        <fullName evidence="5">Diguanylate cyclase (GGDEF) domain-containing protein</fullName>
    </recommendedName>
</protein>
<dbReference type="InterPro" id="IPR043128">
    <property type="entry name" value="Rev_trsase/Diguanyl_cyclase"/>
</dbReference>
<organism evidence="3 4">
    <name type="scientific">Marinospirillum insulare</name>
    <dbReference type="NCBI Taxonomy" id="217169"/>
    <lineage>
        <taxon>Bacteria</taxon>
        <taxon>Pseudomonadati</taxon>
        <taxon>Pseudomonadota</taxon>
        <taxon>Gammaproteobacteria</taxon>
        <taxon>Oceanospirillales</taxon>
        <taxon>Oceanospirillaceae</taxon>
        <taxon>Marinospirillum</taxon>
    </lineage>
</organism>
<evidence type="ECO:0000259" key="1">
    <source>
        <dbReference type="PROSITE" id="PS50112"/>
    </source>
</evidence>
<feature type="domain" description="GGDEF" evidence="2">
    <location>
        <begin position="173"/>
        <end position="310"/>
    </location>
</feature>
<dbReference type="RefSeq" id="WP_027851181.1">
    <property type="nucleotide sequence ID" value="NZ_BSOR01000037.1"/>
</dbReference>
<dbReference type="CDD" id="cd01949">
    <property type="entry name" value="GGDEF"/>
    <property type="match status" value="1"/>
</dbReference>
<dbReference type="PROSITE" id="PS50887">
    <property type="entry name" value="GGDEF"/>
    <property type="match status" value="1"/>
</dbReference>
<dbReference type="PANTHER" id="PTHR44757:SF2">
    <property type="entry name" value="BIOFILM ARCHITECTURE MAINTENANCE PROTEIN MBAA"/>
    <property type="match status" value="1"/>
</dbReference>
<dbReference type="InterPro" id="IPR000160">
    <property type="entry name" value="GGDEF_dom"/>
</dbReference>
<evidence type="ECO:0000259" key="2">
    <source>
        <dbReference type="PROSITE" id="PS50887"/>
    </source>
</evidence>
<keyword evidence="4" id="KW-1185">Reference proteome</keyword>
<dbReference type="Pfam" id="PF00990">
    <property type="entry name" value="GGDEF"/>
    <property type="match status" value="1"/>
</dbReference>
<accession>A0ABQ5ZZI5</accession>
<dbReference type="InterPro" id="IPR035965">
    <property type="entry name" value="PAS-like_dom_sf"/>
</dbReference>
<dbReference type="PROSITE" id="PS50112">
    <property type="entry name" value="PAS"/>
    <property type="match status" value="1"/>
</dbReference>
<dbReference type="SUPFAM" id="SSF55073">
    <property type="entry name" value="Nucleotide cyclase"/>
    <property type="match status" value="1"/>
</dbReference>
<dbReference type="InterPro" id="IPR000014">
    <property type="entry name" value="PAS"/>
</dbReference>
<dbReference type="Gene3D" id="3.30.450.20">
    <property type="entry name" value="PAS domain"/>
    <property type="match status" value="1"/>
</dbReference>
<dbReference type="EMBL" id="BSOR01000037">
    <property type="protein sequence ID" value="GLR64718.1"/>
    <property type="molecule type" value="Genomic_DNA"/>
</dbReference>
<dbReference type="NCBIfam" id="TIGR00254">
    <property type="entry name" value="GGDEF"/>
    <property type="match status" value="1"/>
</dbReference>
<dbReference type="Gene3D" id="3.30.70.270">
    <property type="match status" value="1"/>
</dbReference>
<dbReference type="SMART" id="SM00267">
    <property type="entry name" value="GGDEF"/>
    <property type="match status" value="1"/>
</dbReference>
<dbReference type="PANTHER" id="PTHR44757">
    <property type="entry name" value="DIGUANYLATE CYCLASE DGCP"/>
    <property type="match status" value="1"/>
</dbReference>
<sequence length="311" mass="34432">MPLQEDFKNLVNLLDIGVIVLGENHKTLLWNPFIARITGVEKDLALGRSLEDIFNSSLDPALTDAIDQCIEIGLARRLSHQLHPNLLPLFQLNNQQPLHHSILVQPVIYQKQPACLLQIADVTSTVRREQHLRSAMEQVRYLAQHDSLTGLANRSLLVIELQKLYDLVTQDQQPFALLFIDLDGFKLVNDRHGHEAGDNVLQVLARRLQTSLDNFSHNSGLAARLGGDEMVALIPNVSNSDQLFEFASHLCDVLAEPLEWQGQKLQVGASIGIALGPQQGNSPKALMKSADNAMYLAKAQGKGQAMRALNT</sequence>
<dbReference type="InterPro" id="IPR052155">
    <property type="entry name" value="Biofilm_reg_signaling"/>
</dbReference>
<comment type="caution">
    <text evidence="3">The sequence shown here is derived from an EMBL/GenBank/DDBJ whole genome shotgun (WGS) entry which is preliminary data.</text>
</comment>
<evidence type="ECO:0000313" key="3">
    <source>
        <dbReference type="EMBL" id="GLR64718.1"/>
    </source>
</evidence>
<evidence type="ECO:0000313" key="4">
    <source>
        <dbReference type="Proteomes" id="UP001156682"/>
    </source>
</evidence>
<gene>
    <name evidence="3" type="ORF">GCM10007878_21560</name>
</gene>
<dbReference type="SMART" id="SM00091">
    <property type="entry name" value="PAS"/>
    <property type="match status" value="1"/>
</dbReference>
<dbReference type="SUPFAM" id="SSF55785">
    <property type="entry name" value="PYP-like sensor domain (PAS domain)"/>
    <property type="match status" value="1"/>
</dbReference>
<name>A0ABQ5ZZI5_9GAMM</name>
<evidence type="ECO:0008006" key="5">
    <source>
        <dbReference type="Google" id="ProtNLM"/>
    </source>
</evidence>
<dbReference type="InterPro" id="IPR029787">
    <property type="entry name" value="Nucleotide_cyclase"/>
</dbReference>
<reference evidence="4" key="1">
    <citation type="journal article" date="2019" name="Int. J. Syst. Evol. Microbiol.">
        <title>The Global Catalogue of Microorganisms (GCM) 10K type strain sequencing project: providing services to taxonomists for standard genome sequencing and annotation.</title>
        <authorList>
            <consortium name="The Broad Institute Genomics Platform"/>
            <consortium name="The Broad Institute Genome Sequencing Center for Infectious Disease"/>
            <person name="Wu L."/>
            <person name="Ma J."/>
        </authorList>
    </citation>
    <scope>NUCLEOTIDE SEQUENCE [LARGE SCALE GENOMIC DNA]</scope>
    <source>
        <strain evidence="4">NBRC 100033</strain>
    </source>
</reference>